<gene>
    <name evidence="7" type="primary">murI</name>
    <name evidence="8" type="ORF">BFW38_10660</name>
</gene>
<feature type="binding site" evidence="7">
    <location>
        <begin position="80"/>
        <end position="81"/>
    </location>
    <ligand>
        <name>substrate</name>
    </ligand>
</feature>
<keyword evidence="9" id="KW-1185">Reference proteome</keyword>
<keyword evidence="6 7" id="KW-0961">Cell wall biogenesis/degradation</keyword>
<dbReference type="UniPathway" id="UPA00219"/>
<comment type="pathway">
    <text evidence="7">Cell wall biogenesis; peptidoglycan biosynthesis.</text>
</comment>
<comment type="similarity">
    <text evidence="7">Belongs to the aspartate/glutamate racemases family.</text>
</comment>
<evidence type="ECO:0000256" key="5">
    <source>
        <dbReference type="ARBA" id="ARBA00023235"/>
    </source>
</evidence>
<dbReference type="GO" id="GO:0008360">
    <property type="term" value="P:regulation of cell shape"/>
    <property type="evidence" value="ECO:0007669"/>
    <property type="project" value="UniProtKB-KW"/>
</dbReference>
<dbReference type="PROSITE" id="PS00923">
    <property type="entry name" value="ASP_GLU_RACEMASE_1"/>
    <property type="match status" value="1"/>
</dbReference>
<dbReference type="GO" id="GO:0009252">
    <property type="term" value="P:peptidoglycan biosynthetic process"/>
    <property type="evidence" value="ECO:0007669"/>
    <property type="project" value="UniProtKB-UniRule"/>
</dbReference>
<evidence type="ECO:0000256" key="4">
    <source>
        <dbReference type="ARBA" id="ARBA00022984"/>
    </source>
</evidence>
<organism evidence="8 9">
    <name type="scientific">Terasakiispira papahanaumokuakeensis</name>
    <dbReference type="NCBI Taxonomy" id="197479"/>
    <lineage>
        <taxon>Bacteria</taxon>
        <taxon>Pseudomonadati</taxon>
        <taxon>Pseudomonadota</taxon>
        <taxon>Gammaproteobacteria</taxon>
        <taxon>Oceanospirillales</taxon>
        <taxon>Terasakiispira</taxon>
    </lineage>
</organism>
<protein>
    <recommendedName>
        <fullName evidence="2 7">Glutamate racemase</fullName>
        <ecNumber evidence="2 7">5.1.1.3</ecNumber>
    </recommendedName>
</protein>
<evidence type="ECO:0000256" key="6">
    <source>
        <dbReference type="ARBA" id="ARBA00023316"/>
    </source>
</evidence>
<dbReference type="InterPro" id="IPR015942">
    <property type="entry name" value="Asp/Glu/hydantoin_racemase"/>
</dbReference>
<comment type="function">
    <text evidence="7">Provides the (R)-glutamate required for cell wall biosynthesis.</text>
</comment>
<keyword evidence="3 7" id="KW-0133">Cell shape</keyword>
<dbReference type="FunFam" id="3.40.50.1860:FF:000001">
    <property type="entry name" value="Glutamate racemase"/>
    <property type="match status" value="1"/>
</dbReference>
<dbReference type="SUPFAM" id="SSF53681">
    <property type="entry name" value="Aspartate/glutamate racemase"/>
    <property type="match status" value="2"/>
</dbReference>
<dbReference type="PANTHER" id="PTHR21198">
    <property type="entry name" value="GLUTAMATE RACEMASE"/>
    <property type="match status" value="1"/>
</dbReference>
<keyword evidence="4 7" id="KW-0573">Peptidoglycan synthesis</keyword>
<dbReference type="GO" id="GO:0008881">
    <property type="term" value="F:glutamate racemase activity"/>
    <property type="evidence" value="ECO:0007669"/>
    <property type="project" value="UniProtKB-UniRule"/>
</dbReference>
<dbReference type="NCBIfam" id="TIGR00067">
    <property type="entry name" value="glut_race"/>
    <property type="match status" value="1"/>
</dbReference>
<name>A0A1E2VAB8_9GAMM</name>
<dbReference type="Gene3D" id="3.40.50.1860">
    <property type="match status" value="2"/>
</dbReference>
<feature type="active site" description="Proton donor/acceptor" evidence="7">
    <location>
        <position position="79"/>
    </location>
</feature>
<evidence type="ECO:0000256" key="3">
    <source>
        <dbReference type="ARBA" id="ARBA00022960"/>
    </source>
</evidence>
<comment type="caution">
    <text evidence="8">The sequence shown here is derived from an EMBL/GenBank/DDBJ whole genome shotgun (WGS) entry which is preliminary data.</text>
</comment>
<keyword evidence="5 7" id="KW-0413">Isomerase</keyword>
<evidence type="ECO:0000256" key="7">
    <source>
        <dbReference type="HAMAP-Rule" id="MF_00258"/>
    </source>
</evidence>
<dbReference type="EMBL" id="MDTQ01000001">
    <property type="protein sequence ID" value="ODC03931.1"/>
    <property type="molecule type" value="Genomic_DNA"/>
</dbReference>
<feature type="binding site" evidence="7">
    <location>
        <begin position="15"/>
        <end position="16"/>
    </location>
    <ligand>
        <name>substrate</name>
    </ligand>
</feature>
<evidence type="ECO:0000256" key="1">
    <source>
        <dbReference type="ARBA" id="ARBA00001602"/>
    </source>
</evidence>
<dbReference type="Pfam" id="PF01177">
    <property type="entry name" value="Asp_Glu_race"/>
    <property type="match status" value="1"/>
</dbReference>
<accession>A0A1E2VAB8</accession>
<dbReference type="OrthoDB" id="9801055at2"/>
<dbReference type="InterPro" id="IPR033134">
    <property type="entry name" value="Asp/Glu_racemase_AS_2"/>
</dbReference>
<dbReference type="AlphaFoldDB" id="A0A1E2VAB8"/>
<dbReference type="InterPro" id="IPR018187">
    <property type="entry name" value="Asp/Glu_racemase_AS_1"/>
</dbReference>
<dbReference type="STRING" id="197479.BFW38_10660"/>
<dbReference type="PANTHER" id="PTHR21198:SF2">
    <property type="entry name" value="GLUTAMATE RACEMASE"/>
    <property type="match status" value="1"/>
</dbReference>
<dbReference type="HAMAP" id="MF_00258">
    <property type="entry name" value="Glu_racemase"/>
    <property type="match status" value="1"/>
</dbReference>
<reference evidence="8 9" key="1">
    <citation type="submission" date="2016-08" db="EMBL/GenBank/DDBJ databases">
        <authorList>
            <person name="Seilhamer J.J."/>
        </authorList>
    </citation>
    <scope>NUCLEOTIDE SEQUENCE [LARGE SCALE GENOMIC DNA]</scope>
    <source>
        <strain evidence="8 9">PH27A</strain>
    </source>
</reference>
<sequence>MKPLAQGACPVLVFDSGVGGLSIVQAIRRAWPSLPMDYAFDNAAFPYGNKPEDWLVDRVEAVITSLLDKTGAGLVVIACNTASTLALPRLRERLRVPVVGVVPAIKPAAQVSQTRSIALLATAGTVTRPYVDQLMQDFAADCRLYRFASAPLVDLAEQALAGHPPAPETLRHILAPIEAQSDIDTIILGCTHFPLLKTALQAVAERTYHWVDSGAAVARRVGDLLGVDDVSGNRAAAGVAWTTAPVQQIHLMEALATLGFASCRQLTALDFNEGDIVLSSV</sequence>
<proteinExistence type="inferred from homology"/>
<dbReference type="InterPro" id="IPR004391">
    <property type="entry name" value="Glu_race"/>
</dbReference>
<dbReference type="EC" id="5.1.1.3" evidence="2 7"/>
<feature type="active site" description="Proton donor/acceptor" evidence="7">
    <location>
        <position position="190"/>
    </location>
</feature>
<evidence type="ECO:0000313" key="9">
    <source>
        <dbReference type="Proteomes" id="UP000094291"/>
    </source>
</evidence>
<dbReference type="PROSITE" id="PS00924">
    <property type="entry name" value="ASP_GLU_RACEMASE_2"/>
    <property type="match status" value="1"/>
</dbReference>
<evidence type="ECO:0000313" key="8">
    <source>
        <dbReference type="EMBL" id="ODC03931.1"/>
    </source>
</evidence>
<dbReference type="RefSeq" id="WP_068998588.1">
    <property type="nucleotide sequence ID" value="NZ_MDTQ01000001.1"/>
</dbReference>
<dbReference type="GO" id="GO:0071555">
    <property type="term" value="P:cell wall organization"/>
    <property type="evidence" value="ECO:0007669"/>
    <property type="project" value="UniProtKB-KW"/>
</dbReference>
<feature type="binding site" evidence="7">
    <location>
        <begin position="47"/>
        <end position="48"/>
    </location>
    <ligand>
        <name>substrate</name>
    </ligand>
</feature>
<feature type="binding site" evidence="7">
    <location>
        <begin position="191"/>
        <end position="192"/>
    </location>
    <ligand>
        <name>substrate</name>
    </ligand>
</feature>
<evidence type="ECO:0000256" key="2">
    <source>
        <dbReference type="ARBA" id="ARBA00013090"/>
    </source>
</evidence>
<dbReference type="InterPro" id="IPR001920">
    <property type="entry name" value="Asp/Glu_race"/>
</dbReference>
<comment type="catalytic activity">
    <reaction evidence="1 7">
        <text>L-glutamate = D-glutamate</text>
        <dbReference type="Rhea" id="RHEA:12813"/>
        <dbReference type="ChEBI" id="CHEBI:29985"/>
        <dbReference type="ChEBI" id="CHEBI:29986"/>
        <dbReference type="EC" id="5.1.1.3"/>
    </reaction>
</comment>
<dbReference type="Proteomes" id="UP000094291">
    <property type="component" value="Unassembled WGS sequence"/>
</dbReference>